<keyword evidence="2" id="KW-1185">Reference proteome</keyword>
<proteinExistence type="predicted"/>
<protein>
    <submittedName>
        <fullName evidence="1">Diguanylate cyclase regulator RdcB family protein</fullName>
    </submittedName>
</protein>
<name>A0ABY8S830_9GAMM</name>
<reference evidence="1 2" key="1">
    <citation type="submission" date="2023-05" db="EMBL/GenBank/DDBJ databases">
        <title>The complete genome of Acinetobacter sp. nov KCTC 92772.</title>
        <authorList>
            <person name="Zhou G."/>
        </authorList>
    </citation>
    <scope>NUCLEOTIDE SEQUENCE [LARGE SCALE GENOMIC DNA]</scope>
    <source>
        <strain evidence="1 2">KCTC 92772</strain>
    </source>
</reference>
<gene>
    <name evidence="1" type="ORF">QLH32_08685</name>
</gene>
<dbReference type="RefSeq" id="WP_283269170.1">
    <property type="nucleotide sequence ID" value="NZ_CP125669.1"/>
</dbReference>
<evidence type="ECO:0000313" key="2">
    <source>
        <dbReference type="Proteomes" id="UP001229836"/>
    </source>
</evidence>
<dbReference type="Proteomes" id="UP001229836">
    <property type="component" value="Chromosome"/>
</dbReference>
<evidence type="ECO:0000313" key="1">
    <source>
        <dbReference type="EMBL" id="WHP07506.1"/>
    </source>
</evidence>
<sequence>MKFEVSETMPCMADKFVIEIANSIQVSKDHINVQSQRLDKVSRLVDGFTGTGAKRQYQINQNLSEGVESAFEWLNVLTQEHRLGFEAIHIANQKITEVQDAVTDLANFSVETRDLLAQLSKDLHDRCDHLDQRLSLIEAESKAERQIDLLFKKWEVSHDFEQLSPLLKFYTVLERLYWGDFGDYVRKYKEEPKARRALQDLRDHICLTAIQSLQDDKGIGKRDFLHPLQWAEHDDEYSLDFNESYAYMGDWTRVNKMPLNYFASQQPEQLSPALPRILTARTLVLQSFDEMFEAR</sequence>
<organism evidence="1 2">
    <name type="scientific">Acinetobacter corruptisaponis</name>
    <dbReference type="NCBI Taxonomy" id="3045147"/>
    <lineage>
        <taxon>Bacteria</taxon>
        <taxon>Pseudomonadati</taxon>
        <taxon>Pseudomonadota</taxon>
        <taxon>Gammaproteobacteria</taxon>
        <taxon>Moraxellales</taxon>
        <taxon>Moraxellaceae</taxon>
        <taxon>Acinetobacter</taxon>
    </lineage>
</organism>
<accession>A0ABY8S830</accession>
<dbReference type="InterPro" id="IPR025599">
    <property type="entry name" value="YjcZ"/>
</dbReference>
<dbReference type="Pfam" id="PF13990">
    <property type="entry name" value="YjcZ"/>
    <property type="match status" value="1"/>
</dbReference>
<dbReference type="EMBL" id="CP125669">
    <property type="protein sequence ID" value="WHP07506.1"/>
    <property type="molecule type" value="Genomic_DNA"/>
</dbReference>